<protein>
    <submittedName>
        <fullName evidence="2">Uncharacterized protein</fullName>
    </submittedName>
</protein>
<evidence type="ECO:0000256" key="1">
    <source>
        <dbReference type="SAM" id="MobiDB-lite"/>
    </source>
</evidence>
<dbReference type="Proteomes" id="UP000324800">
    <property type="component" value="Unassembled WGS sequence"/>
</dbReference>
<accession>A0A5J4PXR7</accession>
<feature type="compositionally biased region" description="Basic residues" evidence="1">
    <location>
        <begin position="44"/>
        <end position="53"/>
    </location>
</feature>
<sequence>MPLLNKTRAIIPKIKQTQLPKLLNLKLFPKDVKKQLKSQNPKQKTLKKRVRRSRIPDRAGTLQPREISVEISLWNRGEERADDNGSSREGGKDWRIDIQRENRWNGGKTKRFTQVWKQIGKEEFINTGFYLRFKDQNSQQRLEENKS</sequence>
<evidence type="ECO:0000313" key="2">
    <source>
        <dbReference type="EMBL" id="KAA6314407.1"/>
    </source>
</evidence>
<dbReference type="EMBL" id="SNRW01047878">
    <property type="protein sequence ID" value="KAA6314407.1"/>
    <property type="molecule type" value="Genomic_DNA"/>
</dbReference>
<proteinExistence type="predicted"/>
<feature type="non-terminal residue" evidence="2">
    <location>
        <position position="147"/>
    </location>
</feature>
<comment type="caution">
    <text evidence="2">The sequence shown here is derived from an EMBL/GenBank/DDBJ whole genome shotgun (WGS) entry which is preliminary data.</text>
</comment>
<name>A0A5J4PXR7_9EUKA</name>
<organism evidence="2 3">
    <name type="scientific">Streblomastix strix</name>
    <dbReference type="NCBI Taxonomy" id="222440"/>
    <lineage>
        <taxon>Eukaryota</taxon>
        <taxon>Metamonada</taxon>
        <taxon>Preaxostyla</taxon>
        <taxon>Oxymonadida</taxon>
        <taxon>Streblomastigidae</taxon>
        <taxon>Streblomastix</taxon>
    </lineage>
</organism>
<feature type="region of interest" description="Disordered" evidence="1">
    <location>
        <begin position="34"/>
        <end position="61"/>
    </location>
</feature>
<evidence type="ECO:0000313" key="3">
    <source>
        <dbReference type="Proteomes" id="UP000324800"/>
    </source>
</evidence>
<gene>
    <name evidence="2" type="ORF">EZS28_055589</name>
</gene>
<dbReference type="AlphaFoldDB" id="A0A5J4PXR7"/>
<reference evidence="2 3" key="1">
    <citation type="submission" date="2019-03" db="EMBL/GenBank/DDBJ databases">
        <title>Single cell metagenomics reveals metabolic interactions within the superorganism composed of flagellate Streblomastix strix and complex community of Bacteroidetes bacteria on its surface.</title>
        <authorList>
            <person name="Treitli S.C."/>
            <person name="Kolisko M."/>
            <person name="Husnik F."/>
            <person name="Keeling P."/>
            <person name="Hampl V."/>
        </authorList>
    </citation>
    <scope>NUCLEOTIDE SEQUENCE [LARGE SCALE GENOMIC DNA]</scope>
    <source>
        <strain evidence="2">ST1C</strain>
    </source>
</reference>